<evidence type="ECO:0000256" key="1">
    <source>
        <dbReference type="ARBA" id="ARBA00004123"/>
    </source>
</evidence>
<evidence type="ECO:0000313" key="6">
    <source>
        <dbReference type="EMBL" id="RDX45345.1"/>
    </source>
</evidence>
<comment type="subcellular location">
    <subcellularLocation>
        <location evidence="1">Nucleus</location>
    </subcellularLocation>
</comment>
<keyword evidence="5" id="KW-0539">Nucleus</keyword>
<evidence type="ECO:0000256" key="4">
    <source>
        <dbReference type="ARBA" id="ARBA00022833"/>
    </source>
</evidence>
<keyword evidence="4" id="KW-0862">Zinc</keyword>
<name>A0A371CYJ7_9APHY</name>
<dbReference type="PANTHER" id="PTHR46481">
    <property type="entry name" value="ZINC FINGER BED DOMAIN-CONTAINING PROTEIN 4"/>
    <property type="match status" value="1"/>
</dbReference>
<feature type="non-terminal residue" evidence="6">
    <location>
        <position position="231"/>
    </location>
</feature>
<keyword evidence="3" id="KW-0863">Zinc-finger</keyword>
<proteinExistence type="predicted"/>
<dbReference type="Gene3D" id="1.10.10.1070">
    <property type="entry name" value="Zinc finger, BED domain-containing"/>
    <property type="match status" value="1"/>
</dbReference>
<dbReference type="AlphaFoldDB" id="A0A371CYJ7"/>
<dbReference type="InterPro" id="IPR052035">
    <property type="entry name" value="ZnF_BED_domain_contain"/>
</dbReference>
<dbReference type="SUPFAM" id="SSF140996">
    <property type="entry name" value="Hermes dimerisation domain"/>
    <property type="match status" value="1"/>
</dbReference>
<dbReference type="PANTHER" id="PTHR46481:SF10">
    <property type="entry name" value="ZINC FINGER BED DOMAIN-CONTAINING PROTEIN 39"/>
    <property type="match status" value="1"/>
</dbReference>
<evidence type="ECO:0000256" key="3">
    <source>
        <dbReference type="ARBA" id="ARBA00022771"/>
    </source>
</evidence>
<reference evidence="6 7" key="1">
    <citation type="journal article" date="2018" name="Biotechnol. Biofuels">
        <title>Integrative visual omics of the white-rot fungus Polyporus brumalis exposes the biotechnological potential of its oxidative enzymes for delignifying raw plant biomass.</title>
        <authorList>
            <person name="Miyauchi S."/>
            <person name="Rancon A."/>
            <person name="Drula E."/>
            <person name="Hage H."/>
            <person name="Chaduli D."/>
            <person name="Favel A."/>
            <person name="Grisel S."/>
            <person name="Henrissat B."/>
            <person name="Herpoel-Gimbert I."/>
            <person name="Ruiz-Duenas F.J."/>
            <person name="Chevret D."/>
            <person name="Hainaut M."/>
            <person name="Lin J."/>
            <person name="Wang M."/>
            <person name="Pangilinan J."/>
            <person name="Lipzen A."/>
            <person name="Lesage-Meessen L."/>
            <person name="Navarro D."/>
            <person name="Riley R."/>
            <person name="Grigoriev I.V."/>
            <person name="Zhou S."/>
            <person name="Raouche S."/>
            <person name="Rosso M.N."/>
        </authorList>
    </citation>
    <scope>NUCLEOTIDE SEQUENCE [LARGE SCALE GENOMIC DNA]</scope>
    <source>
        <strain evidence="6 7">BRFM 1820</strain>
    </source>
</reference>
<evidence type="ECO:0000256" key="2">
    <source>
        <dbReference type="ARBA" id="ARBA00022723"/>
    </source>
</evidence>
<dbReference type="Proteomes" id="UP000256964">
    <property type="component" value="Unassembled WGS sequence"/>
</dbReference>
<gene>
    <name evidence="6" type="ORF">OH76DRAFT_1331333</name>
</gene>
<feature type="non-terminal residue" evidence="6">
    <location>
        <position position="1"/>
    </location>
</feature>
<evidence type="ECO:0000313" key="7">
    <source>
        <dbReference type="Proteomes" id="UP000256964"/>
    </source>
</evidence>
<sequence length="231" mass="26333">EALRQSWDSSVYAFYSPDVTIGYDQGRRYHEFKCLGKNCKLKKPIRRFLDKGDAQSTGNLRKHAKKCWGEEAVARADEAEHAEEVRRTIVAGILRDGTITAHFARKKGVVTYSHRQHTRAEARLEFVRWCSEDLRPFAAVRDRGFQCLMKTGRPNYYIPSPSTLSRDTKAVFGGARNDIARILREYEGKLSFATDAWTSPNHRSFVALTVHLQVNGQPLCFLLDLVEVAKV</sequence>
<evidence type="ECO:0000256" key="5">
    <source>
        <dbReference type="ARBA" id="ARBA00023242"/>
    </source>
</evidence>
<organism evidence="6 7">
    <name type="scientific">Lentinus brumalis</name>
    <dbReference type="NCBI Taxonomy" id="2498619"/>
    <lineage>
        <taxon>Eukaryota</taxon>
        <taxon>Fungi</taxon>
        <taxon>Dikarya</taxon>
        <taxon>Basidiomycota</taxon>
        <taxon>Agaricomycotina</taxon>
        <taxon>Agaricomycetes</taxon>
        <taxon>Polyporales</taxon>
        <taxon>Polyporaceae</taxon>
        <taxon>Lentinus</taxon>
    </lineage>
</organism>
<keyword evidence="7" id="KW-1185">Reference proteome</keyword>
<dbReference type="GO" id="GO:0008270">
    <property type="term" value="F:zinc ion binding"/>
    <property type="evidence" value="ECO:0007669"/>
    <property type="project" value="UniProtKB-KW"/>
</dbReference>
<dbReference type="OrthoDB" id="2750554at2759"/>
<keyword evidence="2" id="KW-0479">Metal-binding</keyword>
<protein>
    <submittedName>
        <fullName evidence="6">Uncharacterized protein</fullName>
    </submittedName>
</protein>
<dbReference type="GO" id="GO:0005634">
    <property type="term" value="C:nucleus"/>
    <property type="evidence" value="ECO:0007669"/>
    <property type="project" value="UniProtKB-SubCell"/>
</dbReference>
<dbReference type="EMBL" id="KZ857438">
    <property type="protein sequence ID" value="RDX45345.1"/>
    <property type="molecule type" value="Genomic_DNA"/>
</dbReference>
<accession>A0A371CYJ7</accession>